<feature type="transmembrane region" description="Helical" evidence="8">
    <location>
        <begin position="34"/>
        <end position="55"/>
    </location>
</feature>
<feature type="transmembrane region" description="Helical" evidence="8">
    <location>
        <begin position="132"/>
        <end position="151"/>
    </location>
</feature>
<dbReference type="AlphaFoldDB" id="A0A0K1P4U3"/>
<feature type="transmembrane region" description="Helical" evidence="8">
    <location>
        <begin position="428"/>
        <end position="448"/>
    </location>
</feature>
<dbReference type="PANTHER" id="PTHR30589:SF0">
    <property type="entry name" value="PHOSPHATIDYLGLYCEROL--PROLIPOPROTEIN DIACYLGLYCERYL TRANSFERASE"/>
    <property type="match status" value="1"/>
</dbReference>
<dbReference type="InterPro" id="IPR001640">
    <property type="entry name" value="Lgt"/>
</dbReference>
<evidence type="ECO:0000256" key="1">
    <source>
        <dbReference type="ARBA" id="ARBA00007150"/>
    </source>
</evidence>
<feature type="transmembrane region" description="Helical" evidence="8">
    <location>
        <begin position="106"/>
        <end position="125"/>
    </location>
</feature>
<protein>
    <submittedName>
        <fullName evidence="9">Prolipoprotein diacylglyceryl transferase</fullName>
    </submittedName>
</protein>
<sequence>MINFLKSGEWVNGSPIPENIFPMEDGRYSDSLSFLYSIFIFIGVIAVIASSIVCLRIKKIPLKEFINGIYISIPVAIIGASMFGKLGSTGEDWKIYRLFFFWEPGLSFFGGMLFGSSAAFIWFWHKKRTTKISIWVYADAIVPNVLIGQSIGRWGNLFNHEIMGKQVSDSQMNKITWLPEFIWHRLFYFRNPQTGEELTSLQFREPLFLYESIATFLFWIIIIFLIPNIWKLINKKPYNLDPYAFPCKRNKTAKWLVQEKLINYNTQIPIVYLKNKNNEFSMSMSWVWKKAFTLYEADNVKNKEFQKIIDTRKQEVIKAEKNYTKLKKDIKEKIKKLKLLNNYKDKIKELKKDTNFIQWRKNKSRIREFVGRNSKELYKINNPLDLKVLHCGAISSIYIIFISTLRILLDSFRDPYELSVKMLPVLNYLSLTGILIMGIILLIFSQFITPKKWRESGWLYEKSY</sequence>
<dbReference type="STRING" id="216946.STURO_v1c00650"/>
<evidence type="ECO:0000256" key="7">
    <source>
        <dbReference type="SAM" id="Coils"/>
    </source>
</evidence>
<dbReference type="GO" id="GO:0005886">
    <property type="term" value="C:plasma membrane"/>
    <property type="evidence" value="ECO:0007669"/>
    <property type="project" value="InterPro"/>
</dbReference>
<dbReference type="OrthoDB" id="871140at2"/>
<dbReference type="RefSeq" id="WP_075047925.1">
    <property type="nucleotide sequence ID" value="NZ_CP012328.1"/>
</dbReference>
<feature type="transmembrane region" description="Helical" evidence="8">
    <location>
        <begin position="207"/>
        <end position="226"/>
    </location>
</feature>
<feature type="transmembrane region" description="Helical" evidence="8">
    <location>
        <begin position="388"/>
        <end position="408"/>
    </location>
</feature>
<dbReference type="PANTHER" id="PTHR30589">
    <property type="entry name" value="PROLIPOPROTEIN DIACYLGLYCERYL TRANSFERASE"/>
    <property type="match status" value="1"/>
</dbReference>
<evidence type="ECO:0000313" key="10">
    <source>
        <dbReference type="Proteomes" id="UP000067243"/>
    </source>
</evidence>
<name>A0A0K1P4U3_9MOLU</name>
<evidence type="ECO:0000313" key="9">
    <source>
        <dbReference type="EMBL" id="AKU79311.1"/>
    </source>
</evidence>
<dbReference type="GO" id="GO:0008961">
    <property type="term" value="F:phosphatidylglycerol-prolipoprotein diacylglyceryl transferase activity"/>
    <property type="evidence" value="ECO:0007669"/>
    <property type="project" value="InterPro"/>
</dbReference>
<keyword evidence="6 8" id="KW-0472">Membrane</keyword>
<comment type="similarity">
    <text evidence="1">Belongs to the Lgt family.</text>
</comment>
<evidence type="ECO:0000256" key="8">
    <source>
        <dbReference type="SAM" id="Phobius"/>
    </source>
</evidence>
<feature type="coiled-coil region" evidence="7">
    <location>
        <begin position="309"/>
        <end position="353"/>
    </location>
</feature>
<accession>A0A0K1P4U3</accession>
<organism evidence="9 10">
    <name type="scientific">Spiroplasma turonicum</name>
    <dbReference type="NCBI Taxonomy" id="216946"/>
    <lineage>
        <taxon>Bacteria</taxon>
        <taxon>Bacillati</taxon>
        <taxon>Mycoplasmatota</taxon>
        <taxon>Mollicutes</taxon>
        <taxon>Entomoplasmatales</taxon>
        <taxon>Spiroplasmataceae</taxon>
        <taxon>Spiroplasma</taxon>
    </lineage>
</organism>
<evidence type="ECO:0000256" key="2">
    <source>
        <dbReference type="ARBA" id="ARBA00022475"/>
    </source>
</evidence>
<evidence type="ECO:0000256" key="5">
    <source>
        <dbReference type="ARBA" id="ARBA00022989"/>
    </source>
</evidence>
<dbReference type="EMBL" id="CP012328">
    <property type="protein sequence ID" value="AKU79311.1"/>
    <property type="molecule type" value="Genomic_DNA"/>
</dbReference>
<gene>
    <name evidence="9" type="primary">lgt</name>
    <name evidence="9" type="ORF">STURON_0065</name>
</gene>
<dbReference type="Proteomes" id="UP000067243">
    <property type="component" value="Chromosome"/>
</dbReference>
<dbReference type="KEGG" id="stur:STURON_0065"/>
<keyword evidence="5 8" id="KW-1133">Transmembrane helix</keyword>
<keyword evidence="4 8" id="KW-0812">Transmembrane</keyword>
<dbReference type="PATRIC" id="fig|216946.3.peg.65"/>
<keyword evidence="3 9" id="KW-0808">Transferase</keyword>
<proteinExistence type="inferred from homology"/>
<dbReference type="GO" id="GO:0042158">
    <property type="term" value="P:lipoprotein biosynthetic process"/>
    <property type="evidence" value="ECO:0007669"/>
    <property type="project" value="InterPro"/>
</dbReference>
<dbReference type="Pfam" id="PF01790">
    <property type="entry name" value="LGT"/>
    <property type="match status" value="1"/>
</dbReference>
<evidence type="ECO:0000256" key="6">
    <source>
        <dbReference type="ARBA" id="ARBA00023136"/>
    </source>
</evidence>
<keyword evidence="2" id="KW-1003">Cell membrane</keyword>
<keyword evidence="9" id="KW-0449">Lipoprotein</keyword>
<keyword evidence="10" id="KW-1185">Reference proteome</keyword>
<keyword evidence="7" id="KW-0175">Coiled coil</keyword>
<evidence type="ECO:0000256" key="3">
    <source>
        <dbReference type="ARBA" id="ARBA00022679"/>
    </source>
</evidence>
<evidence type="ECO:0000256" key="4">
    <source>
        <dbReference type="ARBA" id="ARBA00022692"/>
    </source>
</evidence>
<feature type="transmembrane region" description="Helical" evidence="8">
    <location>
        <begin position="67"/>
        <end position="86"/>
    </location>
</feature>
<reference evidence="9 10" key="1">
    <citation type="journal article" date="2015" name="Genome Announc.">
        <title>Complete Genome Sequence of Spiroplasma turonicum Strain Tab4cT, a Parasite of a Horse Fly, Haematopota sp. (Diptera: Tabanidae).</title>
        <authorList>
            <person name="Davis R.E."/>
            <person name="Shao J."/>
            <person name="Zhao Y."/>
            <person name="Gasparich G.E."/>
            <person name="Gaynor B.J."/>
            <person name="Donofrio N."/>
        </authorList>
    </citation>
    <scope>NUCLEOTIDE SEQUENCE [LARGE SCALE GENOMIC DNA]</scope>
    <source>
        <strain evidence="9 10">Tab4c</strain>
    </source>
</reference>